<dbReference type="RefSeq" id="YP_011108886.1">
    <property type="nucleotide sequence ID" value="NC_092586.1"/>
</dbReference>
<proteinExistence type="predicted"/>
<dbReference type="GeneID" id="98835757"/>
<gene>
    <name evidence="1" type="ORF">vir215_00031</name>
</gene>
<evidence type="ECO:0000313" key="1">
    <source>
        <dbReference type="EMBL" id="DBA35333.1"/>
    </source>
</evidence>
<dbReference type="EMBL" id="BK063676">
    <property type="protein sequence ID" value="DBA35333.1"/>
    <property type="molecule type" value="Genomic_DNA"/>
</dbReference>
<accession>A0AA87CDL4</accession>
<name>A0AA87CDL4_9CAUD</name>
<dbReference type="Proteomes" id="UP001302265">
    <property type="component" value="Segment"/>
</dbReference>
<evidence type="ECO:0000313" key="2">
    <source>
        <dbReference type="Proteomes" id="UP001302265"/>
    </source>
</evidence>
<reference evidence="1 2" key="1">
    <citation type="journal article" date="2023" name="Nat. Microbiol.">
        <title>A compendium of viruses from methanogenic archaea reveals their diversity and adaptations to the gut environment.</title>
        <authorList>
            <person name="Medvedeva S."/>
            <person name="Borrel G."/>
            <person name="Krupovic M."/>
            <person name="Gribaldo S."/>
        </authorList>
    </citation>
    <scope>NUCLEOTIDE SEQUENCE [LARGE SCALE GENOMIC DNA]</scope>
</reference>
<keyword evidence="2" id="KW-1185">Reference proteome</keyword>
<protein>
    <submittedName>
        <fullName evidence="1">Uncharacterized protein</fullName>
    </submittedName>
</protein>
<sequence length="57" mass="6758">MTDLDVIKRNPISGASIRMHIRHLERFSVEEQTLFAQLEKALDYPRQADLTQWEDDE</sequence>
<organism evidence="1 2">
    <name type="scientific">Caudoviricetes sp. vir215</name>
    <dbReference type="NCBI Taxonomy" id="3068354"/>
    <lineage>
        <taxon>Viruses</taxon>
        <taxon>Duplodnaviria</taxon>
        <taxon>Heunggongvirae</taxon>
        <taxon>Uroviricota</taxon>
        <taxon>Caudoviricetes</taxon>
    </lineage>
</organism>